<dbReference type="AlphaFoldDB" id="G0NJ76"/>
<evidence type="ECO:0000313" key="1">
    <source>
        <dbReference type="EMBL" id="EGT32188.1"/>
    </source>
</evidence>
<reference evidence="2" key="1">
    <citation type="submission" date="2011-07" db="EMBL/GenBank/DDBJ databases">
        <authorList>
            <consortium name="Caenorhabditis brenneri Sequencing and Analysis Consortium"/>
            <person name="Wilson R.K."/>
        </authorList>
    </citation>
    <scope>NUCLEOTIDE SEQUENCE [LARGE SCALE GENOMIC DNA]</scope>
    <source>
        <strain evidence="2">PB2801</strain>
    </source>
</reference>
<organism evidence="2">
    <name type="scientific">Caenorhabditis brenneri</name>
    <name type="common">Nematode worm</name>
    <dbReference type="NCBI Taxonomy" id="135651"/>
    <lineage>
        <taxon>Eukaryota</taxon>
        <taxon>Metazoa</taxon>
        <taxon>Ecdysozoa</taxon>
        <taxon>Nematoda</taxon>
        <taxon>Chromadorea</taxon>
        <taxon>Rhabditida</taxon>
        <taxon>Rhabditina</taxon>
        <taxon>Rhabditomorpha</taxon>
        <taxon>Rhabditoidea</taxon>
        <taxon>Rhabditidae</taxon>
        <taxon>Peloderinae</taxon>
        <taxon>Caenorhabditis</taxon>
    </lineage>
</organism>
<dbReference type="PANTHER" id="PTHR21503:SF49">
    <property type="entry name" value="PROTEIN CBG06869"/>
    <property type="match status" value="1"/>
</dbReference>
<sequence>MVLKEMEPIEVFNLSVCSKKSTRRLQIFSKRLNADACYIYLFHPVASITITFKNYKKDLKWVFDGSEHLTKKHVQETKVLSGHSFKTTFFKETPNKIMCRNANILESFPIVLQHFLDIFIVSLHLIIEPHLGDLEKLFDLPLLSTCAGLEFTRGYRTCFFLPKVVEQVCSRVKVKTTLKVGLDSSHNHLRRQVFNVENLILDNATWMGRSEFMRLDCRNLIFHRHSFDIKEIEMYALMWQHRIDKPKLERMEFGWEPHSLLQFEVLKTMKWDPKRRSKRCLKYDTMGGGTIDCSEAFDFVRKDGLLASIGMVDCVGRSFVIFHVWHDPFPTKRQEELLEKRLVDLVGRAPEINRMNGVGGVAEGALLNPRLSSGDFQNLLHETYAHRLGLFGSSPQLDAWFNFHNQILHVKRELEYYC</sequence>
<protein>
    <recommendedName>
        <fullName evidence="3">F-box associated domain-containing protein</fullName>
    </recommendedName>
</protein>
<evidence type="ECO:0008006" key="3">
    <source>
        <dbReference type="Google" id="ProtNLM"/>
    </source>
</evidence>
<accession>G0NJ76</accession>
<dbReference type="OMA" id="FSICNAN"/>
<name>G0NJ76_CAEBE</name>
<dbReference type="HOGENOM" id="CLU_052088_2_0_1"/>
<dbReference type="EMBL" id="GL379894">
    <property type="protein sequence ID" value="EGT32188.1"/>
    <property type="molecule type" value="Genomic_DNA"/>
</dbReference>
<gene>
    <name evidence="1" type="ORF">CAEBREN_05013</name>
</gene>
<keyword evidence="2" id="KW-1185">Reference proteome</keyword>
<dbReference type="eggNOG" id="ENOG502TGKU">
    <property type="taxonomic scope" value="Eukaryota"/>
</dbReference>
<proteinExistence type="predicted"/>
<dbReference type="InParanoid" id="G0NJ76"/>
<evidence type="ECO:0000313" key="2">
    <source>
        <dbReference type="Proteomes" id="UP000008068"/>
    </source>
</evidence>
<dbReference type="PANTHER" id="PTHR21503">
    <property type="entry name" value="F-BOX-CONTAINING HYPOTHETICAL PROTEIN C.ELEGANS"/>
    <property type="match status" value="1"/>
</dbReference>
<dbReference type="Proteomes" id="UP000008068">
    <property type="component" value="Unassembled WGS sequence"/>
</dbReference>
<dbReference type="OrthoDB" id="5864463at2759"/>